<dbReference type="AlphaFoldDB" id="G8YEX3"/>
<feature type="compositionally biased region" description="Basic and acidic residues" evidence="1">
    <location>
        <begin position="26"/>
        <end position="37"/>
    </location>
</feature>
<name>G8YEX3_PICSO</name>
<dbReference type="HOGENOM" id="CLU_687012_0_0_1"/>
<gene>
    <name evidence="2" type="primary">Piso0_002388</name>
    <name evidence="2" type="ORF">GNLVRS01_PISO0I09094g</name>
</gene>
<dbReference type="eggNOG" id="ENOG502TD5J">
    <property type="taxonomic scope" value="Eukaryota"/>
</dbReference>
<accession>G8YEX3</accession>
<evidence type="ECO:0000313" key="2">
    <source>
        <dbReference type="EMBL" id="CCE81722.1"/>
    </source>
</evidence>
<feature type="compositionally biased region" description="Polar residues" evidence="1">
    <location>
        <begin position="1"/>
        <end position="11"/>
    </location>
</feature>
<dbReference type="Proteomes" id="UP000005222">
    <property type="component" value="Chromosome I"/>
</dbReference>
<dbReference type="InParanoid" id="G8YEX3"/>
<proteinExistence type="predicted"/>
<dbReference type="OMA" id="FIVINDQ"/>
<sequence length="449" mass="51672">MAANYESNQEQLGFESTRAGVSVTAEESKVRDVDERSNAGNNEGGGEGALSVLELPCAVIRRIIFFVYHQEQRTSKRRRMQVFNFLMTCKELYINYYYVLFDLGPITLSDSAESWWGRKHTANEVYGAVTLNSIASKPDVKSTLKMLNVVLSKGRQWYGGNGWVHRRPETSHFRSFAVSAFDEKLTGCLKDFQALHSLGIRGSSMKILYYVNRLPPGLRTLTLYIDYDERNFNCFKDAQSIDHIFESSSSAAAIENIQIYSSKPIMQTRVHSMLCLGFPGHYITYYDQYFSHKWVSRFEKLNVQHKKGLIVFGRLLYRLLERSRRTLKSLEFFNFDCALIFNSKPSSIETLDKAQGTNLHFPSLRLLVLDNISYVRLDTWLNRFQLSNTSLRKGRSLFIVINDQLSKTLLTKTAIHMSNRYGDEGSWSHFKSPESTLQEIKVQLDVDSY</sequence>
<organism evidence="2 3">
    <name type="scientific">Pichia sorbitophila (strain ATCC MYA-4447 / BCRC 22081 / CBS 7064 / NBRC 10061 / NRRL Y-12695)</name>
    <name type="common">Hybrid yeast</name>
    <dbReference type="NCBI Taxonomy" id="559304"/>
    <lineage>
        <taxon>Eukaryota</taxon>
        <taxon>Fungi</taxon>
        <taxon>Dikarya</taxon>
        <taxon>Ascomycota</taxon>
        <taxon>Saccharomycotina</taxon>
        <taxon>Pichiomycetes</taxon>
        <taxon>Debaryomycetaceae</taxon>
        <taxon>Millerozyma</taxon>
    </lineage>
</organism>
<evidence type="ECO:0000256" key="1">
    <source>
        <dbReference type="SAM" id="MobiDB-lite"/>
    </source>
</evidence>
<dbReference type="EMBL" id="FO082051">
    <property type="protein sequence ID" value="CCE81722.1"/>
    <property type="molecule type" value="Genomic_DNA"/>
</dbReference>
<evidence type="ECO:0000313" key="3">
    <source>
        <dbReference type="Proteomes" id="UP000005222"/>
    </source>
</evidence>
<feature type="region of interest" description="Disordered" evidence="1">
    <location>
        <begin position="1"/>
        <end position="45"/>
    </location>
</feature>
<dbReference type="OrthoDB" id="4014704at2759"/>
<reference evidence="2 3" key="1">
    <citation type="journal article" date="2012" name="G3 (Bethesda)">
        <title>Pichia sorbitophila, an interspecies yeast hybrid reveals early steps of genome resolution following polyploidization.</title>
        <authorList>
            <person name="Leh Louis V."/>
            <person name="Despons L."/>
            <person name="Friedrich A."/>
            <person name="Martin T."/>
            <person name="Durrens P."/>
            <person name="Casaregola S."/>
            <person name="Neuveglise C."/>
            <person name="Fairhead C."/>
            <person name="Marck C."/>
            <person name="Cruz J.A."/>
            <person name="Straub M.L."/>
            <person name="Kugler V."/>
            <person name="Sacerdot C."/>
            <person name="Uzunov Z."/>
            <person name="Thierry A."/>
            <person name="Weiss S."/>
            <person name="Bleykasten C."/>
            <person name="De Montigny J."/>
            <person name="Jacques N."/>
            <person name="Jung P."/>
            <person name="Lemaire M."/>
            <person name="Mallet S."/>
            <person name="Morel G."/>
            <person name="Richard G.F."/>
            <person name="Sarkar A."/>
            <person name="Savel G."/>
            <person name="Schacherer J."/>
            <person name="Seret M.L."/>
            <person name="Talla E."/>
            <person name="Samson G."/>
            <person name="Jubin C."/>
            <person name="Poulain J."/>
            <person name="Vacherie B."/>
            <person name="Barbe V."/>
            <person name="Pelletier E."/>
            <person name="Sherman D.J."/>
            <person name="Westhof E."/>
            <person name="Weissenbach J."/>
            <person name="Baret P.V."/>
            <person name="Wincker P."/>
            <person name="Gaillardin C."/>
            <person name="Dujon B."/>
            <person name="Souciet J.L."/>
        </authorList>
    </citation>
    <scope>NUCLEOTIDE SEQUENCE [LARGE SCALE GENOMIC DNA]</scope>
    <source>
        <strain evidence="3">ATCC MYA-4447 / BCRC 22081 / CBS 7064 / NBRC 10061 / NRRL Y-12695</strain>
    </source>
</reference>
<keyword evidence="3" id="KW-1185">Reference proteome</keyword>
<protein>
    <submittedName>
        <fullName evidence="2">Piso0_002388 protein</fullName>
    </submittedName>
</protein>